<dbReference type="Gene3D" id="3.90.550.10">
    <property type="entry name" value="Spore Coat Polysaccharide Biosynthesis Protein SpsA, Chain A"/>
    <property type="match status" value="1"/>
</dbReference>
<dbReference type="InterPro" id="IPR050834">
    <property type="entry name" value="Glycosyltransf_2"/>
</dbReference>
<dbReference type="AlphaFoldDB" id="A0A9W4G8X9"/>
<dbReference type="GO" id="GO:0004581">
    <property type="term" value="F:dolichyl-phosphate beta-glucosyltransferase activity"/>
    <property type="evidence" value="ECO:0007669"/>
    <property type="project" value="UniProtKB-EC"/>
</dbReference>
<dbReference type="RefSeq" id="WP_254174586.1">
    <property type="nucleotide sequence ID" value="NZ_LR882967.1"/>
</dbReference>
<dbReference type="EMBL" id="LR882967">
    <property type="protein sequence ID" value="CAD5977573.1"/>
    <property type="molecule type" value="Genomic_DNA"/>
</dbReference>
<dbReference type="KEGG" id="ppsu:NO713_04306"/>
<evidence type="ECO:0000313" key="2">
    <source>
        <dbReference type="EMBL" id="CAD5977573.1"/>
    </source>
</evidence>
<gene>
    <name evidence="2" type="primary">ALG5B</name>
    <name evidence="2" type="ORF">NO713_04306</name>
</gene>
<keyword evidence="2" id="KW-0328">Glycosyltransferase</keyword>
<dbReference type="NCBIfam" id="NF038302">
    <property type="entry name" value="EPS_HpsE"/>
    <property type="match status" value="1"/>
</dbReference>
<evidence type="ECO:0000259" key="1">
    <source>
        <dbReference type="Pfam" id="PF00535"/>
    </source>
</evidence>
<name>A0A9W4G8X9_9CYAN</name>
<organism evidence="2 3">
    <name type="scientific">Planktothrix pseudagardhii</name>
    <dbReference type="NCBI Taxonomy" id="132604"/>
    <lineage>
        <taxon>Bacteria</taxon>
        <taxon>Bacillati</taxon>
        <taxon>Cyanobacteriota</taxon>
        <taxon>Cyanophyceae</taxon>
        <taxon>Oscillatoriophycideae</taxon>
        <taxon>Oscillatoriales</taxon>
        <taxon>Microcoleaceae</taxon>
        <taxon>Planktothrix</taxon>
    </lineage>
</organism>
<dbReference type="InterPro" id="IPR029044">
    <property type="entry name" value="Nucleotide-diphossugar_trans"/>
</dbReference>
<reference evidence="2" key="1">
    <citation type="submission" date="2020-09" db="EMBL/GenBank/DDBJ databases">
        <authorList>
            <person name="Blom J."/>
        </authorList>
    </citation>
    <scope>NUCLEOTIDE SEQUENCE</scope>
    <source>
        <strain evidence="2">No.713</strain>
    </source>
</reference>
<keyword evidence="3" id="KW-1185">Reference proteome</keyword>
<dbReference type="InterPro" id="IPR001173">
    <property type="entry name" value="Glyco_trans_2-like"/>
</dbReference>
<dbReference type="CDD" id="cd00761">
    <property type="entry name" value="Glyco_tranf_GTA_type"/>
    <property type="match status" value="1"/>
</dbReference>
<dbReference type="PANTHER" id="PTHR43685">
    <property type="entry name" value="GLYCOSYLTRANSFERASE"/>
    <property type="match status" value="1"/>
</dbReference>
<dbReference type="SUPFAM" id="SSF53448">
    <property type="entry name" value="Nucleotide-diphospho-sugar transferases"/>
    <property type="match status" value="1"/>
</dbReference>
<evidence type="ECO:0000313" key="3">
    <source>
        <dbReference type="Proteomes" id="UP001153719"/>
    </source>
</evidence>
<sequence>MIDFTIVIPTYNGSIRVPDVLEKLRSQKGTENIAWEIIVVDNNSSDETATIVQDMINSWQEFFPLRYVFELQQGAAFARQRGLEEAQGELIGFLDDDNWPDENWVAQAYQFAQVYPQAGAYGGQIHGVYEVPPPENFKAIEGFLAIRERGPEPNRYQPQVLSLPPGAAMVVRKQVWSEIVPKQPQMSGKLPGGKMVQGDDWEPLMYLYKAGWEIWYNPAMHTYHQIPAWRLERDYLLSLIHGSCLSFCPLRMLGSKPHEKPMILVKTLLGNIYNAIVFYFKHHQQLKTDLVVECQMQIYLSRISSFFYLLNINTSKKYAFSICCYPRL</sequence>
<keyword evidence="2" id="KW-0808">Transferase</keyword>
<accession>A0A9W4G8X9</accession>
<dbReference type="EC" id="2.4.1.117" evidence="2"/>
<feature type="domain" description="Glycosyltransferase 2-like" evidence="1">
    <location>
        <begin position="5"/>
        <end position="153"/>
    </location>
</feature>
<protein>
    <submittedName>
        <fullName evidence="2">Dolichyl-phosphate beta-glucosyltransferase ALG5B</fullName>
        <ecNumber evidence="2">2.4.1.117</ecNumber>
    </submittedName>
</protein>
<dbReference type="PANTHER" id="PTHR43685:SF3">
    <property type="entry name" value="SLR2126 PROTEIN"/>
    <property type="match status" value="1"/>
</dbReference>
<proteinExistence type="predicted"/>
<dbReference type="Pfam" id="PF00535">
    <property type="entry name" value="Glycos_transf_2"/>
    <property type="match status" value="1"/>
</dbReference>
<dbReference type="Proteomes" id="UP001153719">
    <property type="component" value="Chromosome"/>
</dbReference>